<dbReference type="EMBL" id="CP029528">
    <property type="protein sequence ID" value="AYU80693.1"/>
    <property type="molecule type" value="Genomic_DNA"/>
</dbReference>
<dbReference type="VEuPathDB" id="TriTrypDB:LdCL_290025900"/>
<dbReference type="OrthoDB" id="249458at2759"/>
<name>A0A3Q8IHD3_LEIDO</name>
<dbReference type="AlphaFoldDB" id="A0A3Q8IHD3"/>
<evidence type="ECO:0000313" key="2">
    <source>
        <dbReference type="EMBL" id="AYU80693.1"/>
    </source>
</evidence>
<reference evidence="2 3" key="1">
    <citation type="journal article" date="2018" name="Sci. Rep.">
        <title>A complete Leishmania donovani reference genome identifies novel genetic variations associated with virulence.</title>
        <authorList>
            <person name="Lypaczewski P."/>
            <person name="Hoshizaki J."/>
            <person name="Zhang W.-W."/>
            <person name="McCall L.-I."/>
            <person name="Torcivia-Rodriguez J."/>
            <person name="Simonyan V."/>
            <person name="Kaur A."/>
            <person name="Dewar K."/>
            <person name="Matlashewski G."/>
        </authorList>
    </citation>
    <scope>NUCLEOTIDE SEQUENCE [LARGE SCALE GENOMIC DNA]</scope>
    <source>
        <strain evidence="2 3">LdCL</strain>
    </source>
</reference>
<organism evidence="2 3">
    <name type="scientific">Leishmania donovani</name>
    <dbReference type="NCBI Taxonomy" id="5661"/>
    <lineage>
        <taxon>Eukaryota</taxon>
        <taxon>Discoba</taxon>
        <taxon>Euglenozoa</taxon>
        <taxon>Kinetoplastea</taxon>
        <taxon>Metakinetoplastina</taxon>
        <taxon>Trypanosomatida</taxon>
        <taxon>Trypanosomatidae</taxon>
        <taxon>Leishmaniinae</taxon>
        <taxon>Leishmania</taxon>
    </lineage>
</organism>
<protein>
    <submittedName>
        <fullName evidence="2">Uncharacterized protein</fullName>
    </submittedName>
</protein>
<gene>
    <name evidence="2" type="ORF">LdCL_290025900</name>
</gene>
<feature type="compositionally biased region" description="Basic and acidic residues" evidence="1">
    <location>
        <begin position="764"/>
        <end position="773"/>
    </location>
</feature>
<feature type="region of interest" description="Disordered" evidence="1">
    <location>
        <begin position="494"/>
        <end position="514"/>
    </location>
</feature>
<proteinExistence type="predicted"/>
<evidence type="ECO:0000256" key="1">
    <source>
        <dbReference type="SAM" id="MobiDB-lite"/>
    </source>
</evidence>
<dbReference type="Proteomes" id="UP000274082">
    <property type="component" value="Chromosome 29"/>
</dbReference>
<accession>A0A3Q8IHD3</accession>
<feature type="region of interest" description="Disordered" evidence="1">
    <location>
        <begin position="764"/>
        <end position="789"/>
    </location>
</feature>
<evidence type="ECO:0000313" key="3">
    <source>
        <dbReference type="Proteomes" id="UP000274082"/>
    </source>
</evidence>
<dbReference type="VEuPathDB" id="TriTrypDB:LDHU3_29.2860"/>
<keyword evidence="3" id="KW-1185">Reference proteome</keyword>
<dbReference type="VEuPathDB" id="TriTrypDB:LdBPK_292000.1"/>
<sequence>MRRAPSFYAACLRPIHRLHLSRRQIAVTHAYFVATATGAAAASQMTESRAIYAHARSSPPGAQGQTDIIAEATSVAVVDTNASASTNATAFTAQATHISDSSPSATAPQPAWTVEQVYAILRKHESLCNRILLLSSAPLSMGLAASPLPAAVETAVEGLDTVSHSPHHVSTRRGPHANAAAVRDIRVLLDHLSQAPQRLGALHEKQRHRLVTKVCCLGYAVGLYSRCCALYADTVLLARGASDGGRNREPGALLESSLSHEHALRFSEALLPTVAVRAPSSVPDFIIDAAGKAADLTTLRLCLPHDVHASPAEASATASLISLTALHVYAQCVGVLLRHGWGGCLASTATDIGVRTAVADGGVPHESCDADEGIPADPVISSTAVTRNAATAAAAAAASLTTRMSPTIAPAEASGEQAWRDFALTVLRHLRIDDADAADFLRMSLRRASYRYADTGGDWAAAQSSVYAQIFRYWLAEEEAVANTLLARQGLPQHDSEVDGEADGEHRRISVRTTSSEKQRVSAPVLLTVPALLTLLRTAVVAHQHDIAEWATLCVDACLEEWARASKVAAAGASKGRQHDGFDAAAHRIAAPLPPMDNPSAQSLPQLDTLLAWYLRYLQQSSQRPRAVRWLSRLRRRQSTVPILSSALATLPVAREAARLASDELDAELAMWCLQLCLGGTTPALSPGHADIFQCLCACARCGLPNFDMVLQSLRMNELLAPTPEELLFVRLLHARRSVNWRTEWEHCVAPYIVEDGEEELQKSDGERVDVKVSGETQGGVRATTRPPSRRVTLRMVEPAQSREGAPSSWPMCTGVDESLEETGGGRVPSSESRVSSTQRPTALSSVFSSRVIYQLLLILQEGEHPAFMSYYRALLLTFSEHVTPQDRARWVVLALMWAIQLHGSARSEDVVYIAREVEQLCELQQTHTHAATASSLPLSPEVWHSLSRKWTALYQQYPLSLWHRAAATEAGSGSDTRHGSPLRRLQCTPSAGLLAATPALTRFAKRRHLLPSAVVSATELLRKSRRVSSEVKITERYSDGDAAVVHWPPREGADFESWANYVGTVRRF</sequence>